<dbReference type="CDD" id="cd03696">
    <property type="entry name" value="SelB_II"/>
    <property type="match status" value="1"/>
</dbReference>
<dbReference type="RefSeq" id="WP_012901704.1">
    <property type="nucleotide sequence ID" value="NC_013665.1"/>
</dbReference>
<dbReference type="PANTHER" id="PTHR43721:SF11">
    <property type="entry name" value="SELENOCYSTEINE-SPECIFIC ELONGATION FACTOR"/>
    <property type="match status" value="1"/>
</dbReference>
<dbReference type="OrthoDB" id="30874at2157"/>
<dbReference type="InParanoid" id="D1Z2W2"/>
<evidence type="ECO:0000313" key="3">
    <source>
        <dbReference type="Proteomes" id="UP000001882"/>
    </source>
</evidence>
<reference evidence="2 3" key="2">
    <citation type="journal article" date="2008" name="Int. J. Syst. Evol. Microbiol.">
        <title>Methanocella paludicola gen. nov., sp. nov., a methane-producing archaeon, the first isolate of the lineage 'Rice Cluster I', and proposal of the new archaeal order Methanocellales ord. nov.</title>
        <authorList>
            <person name="Sakai S."/>
            <person name="Imachi H."/>
            <person name="Hanada S."/>
            <person name="Ohashi A."/>
            <person name="Harada H."/>
            <person name="Kamagata Y."/>
        </authorList>
    </citation>
    <scope>NUCLEOTIDE SEQUENCE [LARGE SCALE GENOMIC DNA]</scope>
    <source>
        <strain evidence="3">DSM 17711 / JCM 13418 / NBRC 101707 / SANAE</strain>
    </source>
</reference>
<dbReference type="GO" id="GO:0005525">
    <property type="term" value="F:GTP binding"/>
    <property type="evidence" value="ECO:0007669"/>
    <property type="project" value="InterPro"/>
</dbReference>
<dbReference type="KEGG" id="mpd:MCP_2962"/>
<dbReference type="Proteomes" id="UP000001882">
    <property type="component" value="Chromosome"/>
</dbReference>
<gene>
    <name evidence="2" type="ordered locus">MCP_2962</name>
</gene>
<sequence>MVNVTMAGGEKSGKTTLASKLGKKGTESDITLYNFTKGENILTIVDPIGYPKSPKPLVNGVNMSDVVVFCVSATGLDARAGECIILMDLLRPRHGIITITRTDESNPYAVEELSSKIKALTKGTAMEGWEIIPTSTKSFEGVDRLKDRLFELDNLLKKEYVSHVSKPVRIPIDHHFNVTGIGCVVLGYVLQGTVNIHDKLMVYPLKQEAEVRSIQMQDNDVKQSKAGDRVGLALKGVQSKDLDRGFIISASETVADTLKLKCRTARFKGEFNAGDKVHLYVGLQSTPALVTGIKGAAATASNSNYEVDIKTDKEVAYNPGDMFLLSKLDDPKQRFLASGTP</sequence>
<reference evidence="3" key="3">
    <citation type="journal article" date="2011" name="PLoS ONE">
        <title>Genome sequence of a mesophilic hydrogenotrophic methanogen Methanocella paludicola, the first cultivated representative of the order Methanocellales.</title>
        <authorList>
            <person name="Sakai S."/>
            <person name="Takaki Y."/>
            <person name="Shimamura S."/>
            <person name="Sekine M."/>
            <person name="Tajima T."/>
            <person name="Kosugi H."/>
            <person name="Ichikawa N."/>
            <person name="Tasumi E."/>
            <person name="Hiraki A.T."/>
            <person name="Shimizu A."/>
            <person name="Kato Y."/>
            <person name="Nishiko R."/>
            <person name="Mori K."/>
            <person name="Fujita N."/>
            <person name="Imachi H."/>
            <person name="Takai K."/>
        </authorList>
    </citation>
    <scope>NUCLEOTIDE SEQUENCE [LARGE SCALE GENOMIC DNA]</scope>
    <source>
        <strain evidence="3">DSM 17711 / JCM 13418 / NBRC 101707 / SANAE</strain>
    </source>
</reference>
<dbReference type="InterPro" id="IPR027417">
    <property type="entry name" value="P-loop_NTPase"/>
</dbReference>
<dbReference type="AlphaFoldDB" id="D1Z2W2"/>
<dbReference type="InterPro" id="IPR004161">
    <property type="entry name" value="EFTu-like_2"/>
</dbReference>
<dbReference type="SUPFAM" id="SSF50447">
    <property type="entry name" value="Translation proteins"/>
    <property type="match status" value="1"/>
</dbReference>
<dbReference type="SUPFAM" id="SSF52540">
    <property type="entry name" value="P-loop containing nucleoside triphosphate hydrolases"/>
    <property type="match status" value="1"/>
</dbReference>
<dbReference type="STRING" id="304371.MCP_2962"/>
<keyword evidence="3" id="KW-1185">Reference proteome</keyword>
<dbReference type="Gene3D" id="2.40.30.10">
    <property type="entry name" value="Translation factors"/>
    <property type="match status" value="2"/>
</dbReference>
<dbReference type="PANTHER" id="PTHR43721">
    <property type="entry name" value="ELONGATION FACTOR TU-RELATED"/>
    <property type="match status" value="1"/>
</dbReference>
<dbReference type="GO" id="GO:0003746">
    <property type="term" value="F:translation elongation factor activity"/>
    <property type="evidence" value="ECO:0007669"/>
    <property type="project" value="TreeGrafter"/>
</dbReference>
<dbReference type="eggNOG" id="arCOG01564">
    <property type="taxonomic scope" value="Archaea"/>
</dbReference>
<proteinExistence type="predicted"/>
<dbReference type="EMBL" id="AP011532">
    <property type="protein sequence ID" value="BAI63034.1"/>
    <property type="molecule type" value="Genomic_DNA"/>
</dbReference>
<reference evidence="2 3" key="1">
    <citation type="journal article" date="2007" name="Appl. Environ. Microbiol.">
        <title>Isolation of key methanogens for global methane emission from rice paddy fields: a novel isolate affiliated with the clone cluster rice cluster I.</title>
        <authorList>
            <person name="Sakai S."/>
            <person name="Imachi H."/>
            <person name="Sekiguchi Y."/>
            <person name="Ohashi A."/>
            <person name="Harada H."/>
            <person name="Kamagata Y."/>
        </authorList>
    </citation>
    <scope>NUCLEOTIDE SEQUENCE [LARGE SCALE GENOMIC DNA]</scope>
    <source>
        <strain evidence="3">DSM 17711 / JCM 13418 / NBRC 101707 / SANAE</strain>
    </source>
</reference>
<feature type="domain" description="Translation elongation factor EFTu-like" evidence="1">
    <location>
        <begin position="182"/>
        <end position="248"/>
    </location>
</feature>
<dbReference type="InterPro" id="IPR009000">
    <property type="entry name" value="Transl_B-barrel_sf"/>
</dbReference>
<evidence type="ECO:0000313" key="2">
    <source>
        <dbReference type="EMBL" id="BAI63034.1"/>
    </source>
</evidence>
<dbReference type="Gene3D" id="3.40.50.300">
    <property type="entry name" value="P-loop containing nucleotide triphosphate hydrolases"/>
    <property type="match status" value="1"/>
</dbReference>
<accession>D1Z2W2</accession>
<name>D1Z2W2_METPS</name>
<dbReference type="Pfam" id="PF03144">
    <property type="entry name" value="GTP_EFTU_D2"/>
    <property type="match status" value="1"/>
</dbReference>
<protein>
    <recommendedName>
        <fullName evidence="1">Translation elongation factor EFTu-like domain-containing protein</fullName>
    </recommendedName>
</protein>
<dbReference type="GeneID" id="8683094"/>
<dbReference type="InterPro" id="IPR050055">
    <property type="entry name" value="EF-Tu_GTPase"/>
</dbReference>
<dbReference type="GO" id="GO:0001514">
    <property type="term" value="P:selenocysteine incorporation"/>
    <property type="evidence" value="ECO:0007669"/>
    <property type="project" value="TreeGrafter"/>
</dbReference>
<evidence type="ECO:0000259" key="1">
    <source>
        <dbReference type="Pfam" id="PF03144"/>
    </source>
</evidence>
<organism evidence="2 3">
    <name type="scientific">Methanocella paludicola (strain DSM 17711 / JCM 13418 / NBRC 101707 / SANAE)</name>
    <dbReference type="NCBI Taxonomy" id="304371"/>
    <lineage>
        <taxon>Archaea</taxon>
        <taxon>Methanobacteriati</taxon>
        <taxon>Methanobacteriota</taxon>
        <taxon>Stenosarchaea group</taxon>
        <taxon>Methanomicrobia</taxon>
        <taxon>Methanocellales</taxon>
        <taxon>Methanocellaceae</taxon>
        <taxon>Methanocella</taxon>
    </lineage>
</organism>